<dbReference type="InterPro" id="IPR002227">
    <property type="entry name" value="Tyrosinase_Cu-bd"/>
</dbReference>
<dbReference type="GO" id="GO:0046872">
    <property type="term" value="F:metal ion binding"/>
    <property type="evidence" value="ECO:0007669"/>
    <property type="project" value="UniProtKB-KW"/>
</dbReference>
<evidence type="ECO:0000259" key="3">
    <source>
        <dbReference type="Pfam" id="PF00264"/>
    </source>
</evidence>
<dbReference type="Pfam" id="PF00264">
    <property type="entry name" value="Tyrosinase"/>
    <property type="match status" value="1"/>
</dbReference>
<dbReference type="PANTHER" id="PTHR11474:SF76">
    <property type="entry name" value="SHKT DOMAIN-CONTAINING PROTEIN"/>
    <property type="match status" value="1"/>
</dbReference>
<evidence type="ECO:0000256" key="1">
    <source>
        <dbReference type="ARBA" id="ARBA00022723"/>
    </source>
</evidence>
<dbReference type="AlphaFoldDB" id="A0A7M6DQE2"/>
<reference evidence="4" key="1">
    <citation type="submission" date="2021-01" db="UniProtKB">
        <authorList>
            <consortium name="EnsemblMetazoa"/>
        </authorList>
    </citation>
    <scope>IDENTIFICATION</scope>
</reference>
<organism evidence="4 5">
    <name type="scientific">Clytia hemisphaerica</name>
    <dbReference type="NCBI Taxonomy" id="252671"/>
    <lineage>
        <taxon>Eukaryota</taxon>
        <taxon>Metazoa</taxon>
        <taxon>Cnidaria</taxon>
        <taxon>Hydrozoa</taxon>
        <taxon>Hydroidolina</taxon>
        <taxon>Leptothecata</taxon>
        <taxon>Obeliida</taxon>
        <taxon>Clytiidae</taxon>
        <taxon>Clytia</taxon>
    </lineage>
</organism>
<dbReference type="Gene3D" id="1.10.1280.10">
    <property type="entry name" value="Di-copper center containing domain from catechol oxidase"/>
    <property type="match status" value="1"/>
</dbReference>
<dbReference type="GeneID" id="136818533"/>
<dbReference type="InterPro" id="IPR050316">
    <property type="entry name" value="Tyrosinase/Hemocyanin"/>
</dbReference>
<dbReference type="OrthoDB" id="5949409at2759"/>
<evidence type="ECO:0000313" key="5">
    <source>
        <dbReference type="Proteomes" id="UP000594262"/>
    </source>
</evidence>
<dbReference type="InterPro" id="IPR008922">
    <property type="entry name" value="Di-copper_centre_dom_sf"/>
</dbReference>
<name>A0A7M6DQE2_9CNID</name>
<proteinExistence type="predicted"/>
<keyword evidence="2" id="KW-0186">Copper</keyword>
<dbReference type="RefSeq" id="XP_066930959.1">
    <property type="nucleotide sequence ID" value="XM_067074858.1"/>
</dbReference>
<accession>A0A7M6DQE2</accession>
<keyword evidence="5" id="KW-1185">Reference proteome</keyword>
<dbReference type="Proteomes" id="UP000594262">
    <property type="component" value="Unplaced"/>
</dbReference>
<sequence length="428" mass="49001">MRFPCKKRSKKSRNTIMEDETTQNFRGDQNIRIRMSIRDLQEPENSVYRYAFLKAFNKIKNLPINDPDCFWNIASTNAQPFYVMRTTPAQSTKIWRGYSQHENVLFLPWYRAYLSHLEQALIRQAPPSEKQLVALPFWDSTSDESMTSGLPDLLMDDYVTIDTYDNQIPNPLLGYTLPKAISLAESDPKFAKPLGYTTRRYPFSSLRDSTNPQYETPDAKIQNHYIMQSFKNPKFYLQENVIYALNNGIEQAFKDSLEIEGYNPFSNVSSQGNQTSLEDASNKVLEALGGDVNNKQLLGGALGDIGVKEMAAFDPLFFLHMANIDRVFWLWQVKFHTDPFVITQGAGDQGIKAKYGQGPSPNQTGNENLTNLSNLYPFIQPASDPQRFVNCNDLMDIKTQLGYRYSRGSFGTTAPEEDIKQNKRNRKF</sequence>
<dbReference type="EnsemblMetazoa" id="CLYHEMT022294.1">
    <property type="protein sequence ID" value="CLYHEMP022294.1"/>
    <property type="gene ID" value="CLYHEMG022294"/>
</dbReference>
<keyword evidence="1" id="KW-0479">Metal-binding</keyword>
<feature type="domain" description="Tyrosinase copper-binding" evidence="3">
    <location>
        <begin position="83"/>
        <end position="333"/>
    </location>
</feature>
<dbReference type="PANTHER" id="PTHR11474">
    <property type="entry name" value="TYROSINASE FAMILY MEMBER"/>
    <property type="match status" value="1"/>
</dbReference>
<dbReference type="GO" id="GO:0016491">
    <property type="term" value="F:oxidoreductase activity"/>
    <property type="evidence" value="ECO:0007669"/>
    <property type="project" value="InterPro"/>
</dbReference>
<protein>
    <recommendedName>
        <fullName evidence="3">Tyrosinase copper-binding domain-containing protein</fullName>
    </recommendedName>
</protein>
<evidence type="ECO:0000313" key="4">
    <source>
        <dbReference type="EnsemblMetazoa" id="CLYHEMP022294.1"/>
    </source>
</evidence>
<dbReference type="PRINTS" id="PR00092">
    <property type="entry name" value="TYROSINASE"/>
</dbReference>
<evidence type="ECO:0000256" key="2">
    <source>
        <dbReference type="ARBA" id="ARBA00023008"/>
    </source>
</evidence>
<dbReference type="SUPFAM" id="SSF48056">
    <property type="entry name" value="Di-copper centre-containing domain"/>
    <property type="match status" value="1"/>
</dbReference>